<dbReference type="GO" id="GO:0016616">
    <property type="term" value="F:oxidoreductase activity, acting on the CH-OH group of donors, NAD or NADP as acceptor"/>
    <property type="evidence" value="ECO:0007669"/>
    <property type="project" value="UniProtKB-ARBA"/>
</dbReference>
<evidence type="ECO:0000256" key="1">
    <source>
        <dbReference type="ARBA" id="ARBA00006484"/>
    </source>
</evidence>
<comment type="caution">
    <text evidence="4">The sequence shown here is derived from an EMBL/GenBank/DDBJ whole genome shotgun (WGS) entry which is preliminary data.</text>
</comment>
<organism evidence="4 5">
    <name type="scientific">Cetraspora pellucida</name>
    <dbReference type="NCBI Taxonomy" id="1433469"/>
    <lineage>
        <taxon>Eukaryota</taxon>
        <taxon>Fungi</taxon>
        <taxon>Fungi incertae sedis</taxon>
        <taxon>Mucoromycota</taxon>
        <taxon>Glomeromycotina</taxon>
        <taxon>Glomeromycetes</taxon>
        <taxon>Diversisporales</taxon>
        <taxon>Gigasporaceae</taxon>
        <taxon>Cetraspora</taxon>
    </lineage>
</organism>
<dbReference type="PANTHER" id="PTHR42901">
    <property type="entry name" value="ALCOHOL DEHYDROGENASE"/>
    <property type="match status" value="1"/>
</dbReference>
<dbReference type="EMBL" id="CAJVQA010005694">
    <property type="protein sequence ID" value="CAG8626190.1"/>
    <property type="molecule type" value="Genomic_DNA"/>
</dbReference>
<reference evidence="4" key="1">
    <citation type="submission" date="2021-06" db="EMBL/GenBank/DDBJ databases">
        <authorList>
            <person name="Kallberg Y."/>
            <person name="Tangrot J."/>
            <person name="Rosling A."/>
        </authorList>
    </citation>
    <scope>NUCLEOTIDE SEQUENCE</scope>
    <source>
        <strain evidence="4">FL966</strain>
    </source>
</reference>
<dbReference type="PRINTS" id="PR00080">
    <property type="entry name" value="SDRFAMILY"/>
</dbReference>
<dbReference type="OrthoDB" id="6251714at2759"/>
<accession>A0A9N9GS96</accession>
<evidence type="ECO:0000313" key="5">
    <source>
        <dbReference type="Proteomes" id="UP000789759"/>
    </source>
</evidence>
<dbReference type="Proteomes" id="UP000789759">
    <property type="component" value="Unassembled WGS sequence"/>
</dbReference>
<dbReference type="PANTHER" id="PTHR42901:SF1">
    <property type="entry name" value="ALCOHOL DEHYDROGENASE"/>
    <property type="match status" value="1"/>
</dbReference>
<keyword evidence="2" id="KW-0560">Oxidoreductase</keyword>
<gene>
    <name evidence="4" type="ORF">CPELLU_LOCUS8166</name>
</gene>
<evidence type="ECO:0000256" key="2">
    <source>
        <dbReference type="ARBA" id="ARBA00023002"/>
    </source>
</evidence>
<dbReference type="Pfam" id="PF00106">
    <property type="entry name" value="adh_short"/>
    <property type="match status" value="1"/>
</dbReference>
<dbReference type="InterPro" id="IPR036291">
    <property type="entry name" value="NAD(P)-bd_dom_sf"/>
</dbReference>
<dbReference type="Gene3D" id="3.40.50.720">
    <property type="entry name" value="NAD(P)-binding Rossmann-like Domain"/>
    <property type="match status" value="1"/>
</dbReference>
<dbReference type="SUPFAM" id="SSF51735">
    <property type="entry name" value="NAD(P)-binding Rossmann-fold domains"/>
    <property type="match status" value="1"/>
</dbReference>
<name>A0A9N9GS96_9GLOM</name>
<protein>
    <submittedName>
        <fullName evidence="4">9456_t:CDS:1</fullName>
    </submittedName>
</protein>
<dbReference type="FunFam" id="3.40.50.720:FF:000047">
    <property type="entry name" value="NADP-dependent L-serine/L-allo-threonine dehydrogenase"/>
    <property type="match status" value="1"/>
</dbReference>
<sequence length="366" mass="41061">MESGIRSDVHILEVLKIPLIKLRIASAEYNQDLEGYINSLSTLIQEFNKEDNKRNVNWKLYRVEESQSSRAYFKLRPNIKMYLIIEIGLPPAYQAENVHITIHDNESTALSIENSPPYEGSLESNDHNSCISLPPPILTARRIDRLNELKQNILSEYPKIKIYTRQLDVRDKSTVDQLVSSLPNDLKDIDVLINNAGLVKGMDKIENVSADDIDTMIDTNVKGLLYVTQAVLPRMKERQKGHIINIGSISGKQIYANGGVYCASKHAVNALSRTLLHELVDTPIRVTEINPGRSMVETEFSVIRFGGDKARADKVYEGITPLTGEDIAETVVFVASRPDHVNIADVTLYPVNQASVYLVHRPGSKK</sequence>
<dbReference type="AlphaFoldDB" id="A0A9N9GS96"/>
<proteinExistence type="inferred from homology"/>
<comment type="similarity">
    <text evidence="1 3">Belongs to the short-chain dehydrogenases/reductases (SDR) family.</text>
</comment>
<keyword evidence="5" id="KW-1185">Reference proteome</keyword>
<dbReference type="InterPro" id="IPR002347">
    <property type="entry name" value="SDR_fam"/>
</dbReference>
<evidence type="ECO:0000313" key="4">
    <source>
        <dbReference type="EMBL" id="CAG8626190.1"/>
    </source>
</evidence>
<evidence type="ECO:0000256" key="3">
    <source>
        <dbReference type="RuleBase" id="RU000363"/>
    </source>
</evidence>
<dbReference type="PRINTS" id="PR00081">
    <property type="entry name" value="GDHRDH"/>
</dbReference>